<proteinExistence type="inferred from homology"/>
<feature type="compositionally biased region" description="Basic and acidic residues" evidence="4">
    <location>
        <begin position="581"/>
        <end position="620"/>
    </location>
</feature>
<feature type="region of interest" description="Disordered" evidence="4">
    <location>
        <begin position="581"/>
        <end position="636"/>
    </location>
</feature>
<dbReference type="InterPro" id="IPR038765">
    <property type="entry name" value="Papain-like_cys_pep_sf"/>
</dbReference>
<dbReference type="EMBL" id="JAHRHY010000024">
    <property type="protein sequence ID" value="KAG9061318.1"/>
    <property type="molecule type" value="Genomic_DNA"/>
</dbReference>
<sequence>MHPESGTKSQWRKFWKTKIPHRARSFWWRYKRDIIPCGTLRAHRWKQDAHCDAQGCRERKADKNHHVFGCRGKYLAWQFILREYTDKPTWSDEDLHTLLSFKPPIFSIKPKYSITPPQLPACCLIADLKGTRISGGIGITSHDLIPDDNRPVPIKRTFTAAWRLHKDMTGEVVKNSYHKIPDWVATGPVEHVPVLTRSIKRRLQHWDDFPWSHKTLPSEDKVSQIISMGSTLETKFAGAERCASSHLIYYRLEPFGIVSLFTARLLAQVIFTKRLAGRLIDLEAWITTVVKEDNPAFSTYLIEQLFKDKDYESKQFEPAYTKISVRKEITYSICSTSQLTDDAISFILLTLARRYGQDDKTLFMPPLNGQDWNYGKAFIVKRTPTKMFSIIHMDGHWGVVFFDLHVHTIAFGDSLNRGVPLESIKAIVDWISMADDRTDRQAWDIALLNIQSFPVQQQSNSFSCGILAIMAIERRCNPYVDWKPHTSPQAQRIRFLRLLSNFSKIEDDMFFSAYWKHHTLIPYETHVDEVVKLMQWELGRQAEAKQQWEAERKRLQNEKVEEYYRRKTKQEQDEVLRRFHERKRAEETQKAESALKSDVASQHKDAGKFEDPSDADKTLAPKETFQDEEYIRTLPP</sequence>
<dbReference type="Pfam" id="PF02902">
    <property type="entry name" value="Peptidase_C48"/>
    <property type="match status" value="1"/>
</dbReference>
<dbReference type="GO" id="GO:0006508">
    <property type="term" value="P:proteolysis"/>
    <property type="evidence" value="ECO:0007669"/>
    <property type="project" value="UniProtKB-KW"/>
</dbReference>
<organism evidence="6 7">
    <name type="scientific">Linnemannia hyalina</name>
    <dbReference type="NCBI Taxonomy" id="64524"/>
    <lineage>
        <taxon>Eukaryota</taxon>
        <taxon>Fungi</taxon>
        <taxon>Fungi incertae sedis</taxon>
        <taxon>Mucoromycota</taxon>
        <taxon>Mortierellomycotina</taxon>
        <taxon>Mortierellomycetes</taxon>
        <taxon>Mortierellales</taxon>
        <taxon>Mortierellaceae</taxon>
        <taxon>Linnemannia</taxon>
    </lineage>
</organism>
<dbReference type="InterPro" id="IPR003653">
    <property type="entry name" value="Peptidase_C48_C"/>
</dbReference>
<name>A0A9P7XJK4_9FUNG</name>
<evidence type="ECO:0000313" key="7">
    <source>
        <dbReference type="Proteomes" id="UP000707451"/>
    </source>
</evidence>
<dbReference type="GO" id="GO:0008234">
    <property type="term" value="F:cysteine-type peptidase activity"/>
    <property type="evidence" value="ECO:0007669"/>
    <property type="project" value="InterPro"/>
</dbReference>
<evidence type="ECO:0000256" key="2">
    <source>
        <dbReference type="ARBA" id="ARBA00022670"/>
    </source>
</evidence>
<dbReference type="OrthoDB" id="2447396at2759"/>
<dbReference type="CDD" id="cd22265">
    <property type="entry name" value="UDM1_RNF168"/>
    <property type="match status" value="1"/>
</dbReference>
<gene>
    <name evidence="6" type="ORF">KI688_007296</name>
</gene>
<comment type="similarity">
    <text evidence="1">Belongs to the peptidase C48 family.</text>
</comment>
<evidence type="ECO:0000259" key="5">
    <source>
        <dbReference type="Pfam" id="PF02902"/>
    </source>
</evidence>
<dbReference type="SUPFAM" id="SSF54001">
    <property type="entry name" value="Cysteine proteinases"/>
    <property type="match status" value="1"/>
</dbReference>
<protein>
    <recommendedName>
        <fullName evidence="5">Ubiquitin-like protease family profile domain-containing protein</fullName>
    </recommendedName>
</protein>
<evidence type="ECO:0000313" key="6">
    <source>
        <dbReference type="EMBL" id="KAG9061318.1"/>
    </source>
</evidence>
<evidence type="ECO:0000256" key="1">
    <source>
        <dbReference type="ARBA" id="ARBA00005234"/>
    </source>
</evidence>
<evidence type="ECO:0000256" key="3">
    <source>
        <dbReference type="ARBA" id="ARBA00022801"/>
    </source>
</evidence>
<keyword evidence="2" id="KW-0645">Protease</keyword>
<keyword evidence="7" id="KW-1185">Reference proteome</keyword>
<keyword evidence="3" id="KW-0378">Hydrolase</keyword>
<dbReference type="GO" id="GO:0019783">
    <property type="term" value="F:ubiquitin-like protein peptidase activity"/>
    <property type="evidence" value="ECO:0007669"/>
    <property type="project" value="UniProtKB-ARBA"/>
</dbReference>
<dbReference type="AlphaFoldDB" id="A0A9P7XJK4"/>
<reference evidence="6" key="1">
    <citation type="submission" date="2021-06" db="EMBL/GenBank/DDBJ databases">
        <title>Genome Sequence of Mortierella hyaline Strain SCG-10, a Cold-Adapted, Nitrate-Reducing Fungus Isolated from Soil in Minnesota, USA.</title>
        <authorList>
            <person name="Aldossari N."/>
        </authorList>
    </citation>
    <scope>NUCLEOTIDE SEQUENCE</scope>
    <source>
        <strain evidence="6">SCG-10</strain>
    </source>
</reference>
<evidence type="ECO:0000256" key="4">
    <source>
        <dbReference type="SAM" id="MobiDB-lite"/>
    </source>
</evidence>
<comment type="caution">
    <text evidence="6">The sequence shown here is derived from an EMBL/GenBank/DDBJ whole genome shotgun (WGS) entry which is preliminary data.</text>
</comment>
<dbReference type="Gene3D" id="3.40.395.10">
    <property type="entry name" value="Adenoviral Proteinase, Chain A"/>
    <property type="match status" value="1"/>
</dbReference>
<dbReference type="Proteomes" id="UP000707451">
    <property type="component" value="Unassembled WGS sequence"/>
</dbReference>
<accession>A0A9P7XJK4</accession>
<feature type="domain" description="Ubiquitin-like protease family profile" evidence="5">
    <location>
        <begin position="388"/>
        <end position="474"/>
    </location>
</feature>